<proteinExistence type="predicted"/>
<sequence length="313" mass="36010">MGWSLIYDAYQKLAHSHRKNIQFLYVIHPNYWVRLIYEFMSYFLSDKFERKLVWVNSLSELQTHVSLAHVDIPEAVFRFNMQFEDSLTTSNINASFKKQNGMLFGNSLGNLMGEHGENGIPVFIKQCMEHTLNKGLRIEGLFRRSPASATLNKVKCFIEEGQEVDITQYEVHVAATLLKVFTRDLREPIFPESSYGLLSKMSLAESDEAKVRYIKEHVLPLLPVPNQHFFCYLCKALSIVNQHHNENKMNSVNLSLVWTPNLLRSSNPMLDMSLCTQNGTTFGTVLRLSIDYQREVFSDIDQSALGMPEGFQL</sequence>
<accession>A0ACC2TLY6</accession>
<protein>
    <submittedName>
        <fullName evidence="1">Uncharacterized protein</fullName>
    </submittedName>
</protein>
<reference evidence="1" key="1">
    <citation type="submission" date="2022-04" db="EMBL/GenBank/DDBJ databases">
        <title>Genome of the entomopathogenic fungus Entomophthora muscae.</title>
        <authorList>
            <person name="Elya C."/>
            <person name="Lovett B.R."/>
            <person name="Lee E."/>
            <person name="Macias A.M."/>
            <person name="Hajek A.E."/>
            <person name="De Bivort B.L."/>
            <person name="Kasson M.T."/>
            <person name="De Fine Licht H.H."/>
            <person name="Stajich J.E."/>
        </authorList>
    </citation>
    <scope>NUCLEOTIDE SEQUENCE</scope>
    <source>
        <strain evidence="1">Berkeley</strain>
    </source>
</reference>
<dbReference type="Proteomes" id="UP001165960">
    <property type="component" value="Unassembled WGS sequence"/>
</dbReference>
<gene>
    <name evidence="1" type="ORF">DSO57_1034335</name>
</gene>
<dbReference type="EMBL" id="QTSX02002414">
    <property type="protein sequence ID" value="KAJ9075605.1"/>
    <property type="molecule type" value="Genomic_DNA"/>
</dbReference>
<keyword evidence="2" id="KW-1185">Reference proteome</keyword>
<comment type="caution">
    <text evidence="1">The sequence shown here is derived from an EMBL/GenBank/DDBJ whole genome shotgun (WGS) entry which is preliminary data.</text>
</comment>
<organism evidence="1 2">
    <name type="scientific">Entomophthora muscae</name>
    <dbReference type="NCBI Taxonomy" id="34485"/>
    <lineage>
        <taxon>Eukaryota</taxon>
        <taxon>Fungi</taxon>
        <taxon>Fungi incertae sedis</taxon>
        <taxon>Zoopagomycota</taxon>
        <taxon>Entomophthoromycotina</taxon>
        <taxon>Entomophthoromycetes</taxon>
        <taxon>Entomophthorales</taxon>
        <taxon>Entomophthoraceae</taxon>
        <taxon>Entomophthora</taxon>
    </lineage>
</organism>
<evidence type="ECO:0000313" key="1">
    <source>
        <dbReference type="EMBL" id="KAJ9075605.1"/>
    </source>
</evidence>
<name>A0ACC2TLY6_9FUNG</name>
<evidence type="ECO:0000313" key="2">
    <source>
        <dbReference type="Proteomes" id="UP001165960"/>
    </source>
</evidence>